<keyword evidence="1" id="KW-0393">Immunoglobulin domain</keyword>
<name>A0A3Q0T8A7_AMPCI</name>
<evidence type="ECO:0000256" key="2">
    <source>
        <dbReference type="SAM" id="SignalP"/>
    </source>
</evidence>
<evidence type="ECO:0000313" key="4">
    <source>
        <dbReference type="Ensembl" id="ENSACIP00000030295.1"/>
    </source>
</evidence>
<dbReference type="Gene3D" id="2.60.40.10">
    <property type="entry name" value="Immunoglobulins"/>
    <property type="match status" value="2"/>
</dbReference>
<dbReference type="Pfam" id="PF00047">
    <property type="entry name" value="ig"/>
    <property type="match status" value="1"/>
</dbReference>
<keyword evidence="5" id="KW-1185">Reference proteome</keyword>
<dbReference type="Proteomes" id="UP000261340">
    <property type="component" value="Unplaced"/>
</dbReference>
<evidence type="ECO:0000256" key="1">
    <source>
        <dbReference type="ARBA" id="ARBA00023319"/>
    </source>
</evidence>
<dbReference type="InterPro" id="IPR013151">
    <property type="entry name" value="Immunoglobulin_dom"/>
</dbReference>
<evidence type="ECO:0000313" key="5">
    <source>
        <dbReference type="Proteomes" id="UP000261340"/>
    </source>
</evidence>
<reference evidence="4" key="1">
    <citation type="submission" date="2025-08" db="UniProtKB">
        <authorList>
            <consortium name="Ensembl"/>
        </authorList>
    </citation>
    <scope>IDENTIFICATION</scope>
</reference>
<feature type="signal peptide" evidence="2">
    <location>
        <begin position="1"/>
        <end position="17"/>
    </location>
</feature>
<feature type="domain" description="Immunoglobulin-like beta-sandwich" evidence="3">
    <location>
        <begin position="26"/>
        <end position="84"/>
    </location>
</feature>
<feature type="chain" id="PRO_5046844233" description="Immunoglobulin-like beta-sandwich domain-containing protein" evidence="2">
    <location>
        <begin position="18"/>
        <end position="223"/>
    </location>
</feature>
<proteinExistence type="predicted"/>
<dbReference type="InterPro" id="IPR042495">
    <property type="entry name" value="PDGFRL"/>
</dbReference>
<dbReference type="CDD" id="cd00096">
    <property type="entry name" value="Ig"/>
    <property type="match status" value="1"/>
</dbReference>
<dbReference type="Ensembl" id="ENSACIT00000031087.1">
    <property type="protein sequence ID" value="ENSACIP00000030295.1"/>
    <property type="gene ID" value="ENSACIG00000023450.1"/>
</dbReference>
<reference evidence="4" key="2">
    <citation type="submission" date="2025-09" db="UniProtKB">
        <authorList>
            <consortium name="Ensembl"/>
        </authorList>
    </citation>
    <scope>IDENTIFICATION</scope>
</reference>
<dbReference type="InterPro" id="IPR013783">
    <property type="entry name" value="Ig-like_fold"/>
</dbReference>
<dbReference type="AlphaFoldDB" id="A0A3Q0T8A7"/>
<dbReference type="SUPFAM" id="SSF48726">
    <property type="entry name" value="Immunoglobulin"/>
    <property type="match status" value="1"/>
</dbReference>
<sequence>MLLLLLTSGLPPPTIVSNQDEFVLQPNSLFNISCTGKRNVIWAEPLPNNALVFPGYYTSTLFIDNTTVENTGYYTCVYENQDGNLDGDLENSETDIYIFVPDSHAPFVPEPSNNLVISGSILGITIPCRVSHPDSYVILKRVPSGEEMHALYDSKDGFSYVNNLSSGQYQCETTILASEVTVRAGQPFNITCIVPAGSDFQQQWLHLKKQARCNNSPLCVFPF</sequence>
<dbReference type="OMA" id="LFNVTWR"/>
<dbReference type="PANTHER" id="PTHR15360:SF4">
    <property type="entry name" value="PROTEIN KINASE DOMAIN-CONTAINING PROTEIN"/>
    <property type="match status" value="1"/>
</dbReference>
<organism evidence="4 5">
    <name type="scientific">Amphilophus citrinellus</name>
    <name type="common">Midas cichlid</name>
    <name type="synonym">Cichlasoma citrinellum</name>
    <dbReference type="NCBI Taxonomy" id="61819"/>
    <lineage>
        <taxon>Eukaryota</taxon>
        <taxon>Metazoa</taxon>
        <taxon>Chordata</taxon>
        <taxon>Craniata</taxon>
        <taxon>Vertebrata</taxon>
        <taxon>Euteleostomi</taxon>
        <taxon>Actinopterygii</taxon>
        <taxon>Neopterygii</taxon>
        <taxon>Teleostei</taxon>
        <taxon>Neoteleostei</taxon>
        <taxon>Acanthomorphata</taxon>
        <taxon>Ovalentaria</taxon>
        <taxon>Cichlomorphae</taxon>
        <taxon>Cichliformes</taxon>
        <taxon>Cichlidae</taxon>
        <taxon>New World cichlids</taxon>
        <taxon>Cichlasomatinae</taxon>
        <taxon>Heroini</taxon>
        <taxon>Amphilophus</taxon>
    </lineage>
</organism>
<evidence type="ECO:0000259" key="3">
    <source>
        <dbReference type="Pfam" id="PF00047"/>
    </source>
</evidence>
<dbReference type="STRING" id="61819.ENSACIP00000030295"/>
<dbReference type="InterPro" id="IPR036179">
    <property type="entry name" value="Ig-like_dom_sf"/>
</dbReference>
<protein>
    <recommendedName>
        <fullName evidence="3">Immunoglobulin-like beta-sandwich domain-containing protein</fullName>
    </recommendedName>
</protein>
<accession>A0A3Q0T8A7</accession>
<dbReference type="PANTHER" id="PTHR15360">
    <property type="entry name" value="PLATELET-DERIVED GROWTH FACTOR RECEPTOR LIKE"/>
    <property type="match status" value="1"/>
</dbReference>
<keyword evidence="2" id="KW-0732">Signal</keyword>
<dbReference type="GeneTree" id="ENSGT00940000175494"/>